<dbReference type="EMBL" id="JASUBT010000012">
    <property type="protein sequence ID" value="MDL4937010.1"/>
    <property type="molecule type" value="Genomic_DNA"/>
</dbReference>
<protein>
    <recommendedName>
        <fullName evidence="10">DUF3784 domain-containing protein</fullName>
    </recommendedName>
</protein>
<name>A0A1L8TVL9_ENTGA</name>
<accession>A0A1L8TVL9</accession>
<dbReference type="EMBL" id="UFYW01000001">
    <property type="protein sequence ID" value="STD83973.1"/>
    <property type="molecule type" value="Genomic_DNA"/>
</dbReference>
<dbReference type="Proteomes" id="UP001241571">
    <property type="component" value="Unassembled WGS sequence"/>
</dbReference>
<feature type="transmembrane region" description="Helical" evidence="1">
    <location>
        <begin position="68"/>
        <end position="86"/>
    </location>
</feature>
<feature type="transmembrane region" description="Helical" evidence="1">
    <location>
        <begin position="43"/>
        <end position="61"/>
    </location>
</feature>
<evidence type="ECO:0000313" key="3">
    <source>
        <dbReference type="EMBL" id="MDL4937010.1"/>
    </source>
</evidence>
<dbReference type="OrthoDB" id="2194829at2"/>
<dbReference type="GeneID" id="93222421"/>
<evidence type="ECO:0000313" key="7">
    <source>
        <dbReference type="Proteomes" id="UP000516696"/>
    </source>
</evidence>
<gene>
    <name evidence="4" type="ORF">EGM181_01375</name>
    <name evidence="2" type="ORF">HWH42_05060</name>
    <name evidence="5" type="ORF">NCTC12360_02491</name>
    <name evidence="3" type="ORF">QRX88_14985</name>
</gene>
<dbReference type="Proteomes" id="UP000254807">
    <property type="component" value="Unassembled WGS sequence"/>
</dbReference>
<reference evidence="2 8" key="3">
    <citation type="submission" date="2020-06" db="EMBL/GenBank/DDBJ databases">
        <title>Crossreactivity between MHC class I-restricted antigens from cancer cells and an enterococcal bacteriophage.</title>
        <authorList>
            <person name="Fluckiger A."/>
            <person name="Daillere R."/>
            <person name="Sassi M."/>
            <person name="Cattoir V."/>
            <person name="Kroemer G."/>
            <person name="Zitvogel L."/>
        </authorList>
    </citation>
    <scope>NUCLEOTIDE SEQUENCE [LARGE SCALE GENOMIC DNA]</scope>
    <source>
        <strain evidence="2 8">EG4</strain>
    </source>
</reference>
<evidence type="ECO:0000313" key="9">
    <source>
        <dbReference type="Proteomes" id="UP001241571"/>
    </source>
</evidence>
<keyword evidence="1" id="KW-0472">Membrane</keyword>
<evidence type="ECO:0000313" key="8">
    <source>
        <dbReference type="Proteomes" id="UP000571857"/>
    </source>
</evidence>
<evidence type="ECO:0000313" key="5">
    <source>
        <dbReference type="EMBL" id="STD83973.1"/>
    </source>
</evidence>
<evidence type="ECO:0000313" key="2">
    <source>
        <dbReference type="EMBL" id="MBA0971970.1"/>
    </source>
</evidence>
<reference evidence="4 7" key="2">
    <citation type="submission" date="2020-03" db="EMBL/GenBank/DDBJ databases">
        <title>Characterization of ganglioside-mimicking enterococci.</title>
        <authorList>
            <person name="Patry R.T."/>
            <person name="Nothaft H."/>
            <person name="Bridger R."/>
            <person name="Shajahan A."/>
            <person name="Huynh S."/>
            <person name="Sanchez S."/>
            <person name="Azadi P."/>
            <person name="Cooper K."/>
            <person name="Miller W.G."/>
            <person name="Parker C.T."/>
            <person name="Wells L."/>
            <person name="Szymanski C.M."/>
        </authorList>
    </citation>
    <scope>NUCLEOTIDE SEQUENCE [LARGE SCALE GENOMIC DNA]</scope>
    <source>
        <strain evidence="4 7">EGM181</strain>
    </source>
</reference>
<evidence type="ECO:0008006" key="10">
    <source>
        <dbReference type="Google" id="ProtNLM"/>
    </source>
</evidence>
<dbReference type="AlphaFoldDB" id="A0A1L8TVL9"/>
<evidence type="ECO:0000313" key="6">
    <source>
        <dbReference type="Proteomes" id="UP000254807"/>
    </source>
</evidence>
<dbReference type="Proteomes" id="UP000516696">
    <property type="component" value="Chromosome"/>
</dbReference>
<dbReference type="RefSeq" id="WP_003128458.1">
    <property type="nucleotide sequence ID" value="NZ_BSYC01000002.1"/>
</dbReference>
<sequence length="94" mass="10573">MIFLLFLIAAVLLFGVCYLLLTKHAIFFSLIPENTKNQTFLTIYGYLHGILGILAIIVAFLDKKLIALVYLAVLMITSASFSLLFARKMKKTDN</sequence>
<keyword evidence="1" id="KW-0812">Transmembrane</keyword>
<dbReference type="EMBL" id="CP050485">
    <property type="protein sequence ID" value="QOG26010.1"/>
    <property type="molecule type" value="Genomic_DNA"/>
</dbReference>
<dbReference type="Proteomes" id="UP000571857">
    <property type="component" value="Unassembled WGS sequence"/>
</dbReference>
<reference evidence="5 6" key="1">
    <citation type="submission" date="2018-06" db="EMBL/GenBank/DDBJ databases">
        <authorList>
            <consortium name="Pathogen Informatics"/>
            <person name="Doyle S."/>
        </authorList>
    </citation>
    <scope>NUCLEOTIDE SEQUENCE [LARGE SCALE GENOMIC DNA]</scope>
    <source>
        <strain evidence="5 6">NCTC12360</strain>
    </source>
</reference>
<evidence type="ECO:0000256" key="1">
    <source>
        <dbReference type="SAM" id="Phobius"/>
    </source>
</evidence>
<reference evidence="3 9" key="4">
    <citation type="submission" date="2023-06" db="EMBL/GenBank/DDBJ databases">
        <title>Acute promotion of culturable opportunistic pathogens and persistent increase of antibiotic resistance following antibiotic exposure in mouse gut microbiota.</title>
        <authorList>
            <person name="Li L."/>
            <person name="Wang B."/>
            <person name="Sun Y."/>
            <person name="Wang M."/>
            <person name="Xu H."/>
        </authorList>
    </citation>
    <scope>NUCLEOTIDE SEQUENCE [LARGE SCALE GENOMIC DNA]</scope>
    <source>
        <strain evidence="3 9">CRI2_2</strain>
    </source>
</reference>
<keyword evidence="6" id="KW-1185">Reference proteome</keyword>
<proteinExistence type="predicted"/>
<dbReference type="EMBL" id="JABXJK010000013">
    <property type="protein sequence ID" value="MBA0971970.1"/>
    <property type="molecule type" value="Genomic_DNA"/>
</dbReference>
<evidence type="ECO:0000313" key="4">
    <source>
        <dbReference type="EMBL" id="QOG26010.1"/>
    </source>
</evidence>
<organism evidence="2 8">
    <name type="scientific">Enterococcus gallinarum</name>
    <dbReference type="NCBI Taxonomy" id="1353"/>
    <lineage>
        <taxon>Bacteria</taxon>
        <taxon>Bacillati</taxon>
        <taxon>Bacillota</taxon>
        <taxon>Bacilli</taxon>
        <taxon>Lactobacillales</taxon>
        <taxon>Enterococcaceae</taxon>
        <taxon>Enterococcus</taxon>
    </lineage>
</organism>
<keyword evidence="1" id="KW-1133">Transmembrane helix</keyword>